<name>A0A915CMV4_9BILA</name>
<evidence type="ECO:0000313" key="2">
    <source>
        <dbReference type="WBParaSite" id="jg10663"/>
    </source>
</evidence>
<evidence type="ECO:0000313" key="1">
    <source>
        <dbReference type="Proteomes" id="UP000887574"/>
    </source>
</evidence>
<reference evidence="2" key="1">
    <citation type="submission" date="2022-11" db="UniProtKB">
        <authorList>
            <consortium name="WormBaseParasite"/>
        </authorList>
    </citation>
    <scope>IDENTIFICATION</scope>
</reference>
<accession>A0A915CMV4</accession>
<dbReference type="Proteomes" id="UP000887574">
    <property type="component" value="Unplaced"/>
</dbReference>
<protein>
    <submittedName>
        <fullName evidence="2">Uncharacterized protein</fullName>
    </submittedName>
</protein>
<proteinExistence type="predicted"/>
<dbReference type="WBParaSite" id="jg10663">
    <property type="protein sequence ID" value="jg10663"/>
    <property type="gene ID" value="jg10663"/>
</dbReference>
<sequence length="93" mass="10259">MGRERAVPVALFPAVATPASSIYVARGVVQLLPWIKKSGEYCQAPFSRLTSLYVNLQFDVAVTLKYYYGHQEQVTLSLQQQVCCIPTGNCTSS</sequence>
<dbReference type="AlphaFoldDB" id="A0A915CMV4"/>
<organism evidence="1 2">
    <name type="scientific">Ditylenchus dipsaci</name>
    <dbReference type="NCBI Taxonomy" id="166011"/>
    <lineage>
        <taxon>Eukaryota</taxon>
        <taxon>Metazoa</taxon>
        <taxon>Ecdysozoa</taxon>
        <taxon>Nematoda</taxon>
        <taxon>Chromadorea</taxon>
        <taxon>Rhabditida</taxon>
        <taxon>Tylenchina</taxon>
        <taxon>Tylenchomorpha</taxon>
        <taxon>Sphaerularioidea</taxon>
        <taxon>Anguinidae</taxon>
        <taxon>Anguininae</taxon>
        <taxon>Ditylenchus</taxon>
    </lineage>
</organism>
<keyword evidence="1" id="KW-1185">Reference proteome</keyword>